<feature type="region of interest" description="Disordered" evidence="1">
    <location>
        <begin position="151"/>
        <end position="180"/>
    </location>
</feature>
<name>A0AAN6JU61_9BASI</name>
<dbReference type="PANTHER" id="PTHR28112">
    <property type="entry name" value="SRP-INDEPENDENT TARGETING PROTEIN 3"/>
    <property type="match status" value="1"/>
</dbReference>
<gene>
    <name evidence="3" type="primary">PHO88</name>
    <name evidence="3" type="ORF">OC846_000816</name>
</gene>
<proteinExistence type="predicted"/>
<keyword evidence="4" id="KW-1185">Reference proteome</keyword>
<dbReference type="GO" id="GO:0005739">
    <property type="term" value="C:mitochondrion"/>
    <property type="evidence" value="ECO:0007669"/>
    <property type="project" value="TreeGrafter"/>
</dbReference>
<dbReference type="PANTHER" id="PTHR28112:SF1">
    <property type="entry name" value="SRP-INDEPENDENT TARGETING PROTEIN 3"/>
    <property type="match status" value="1"/>
</dbReference>
<evidence type="ECO:0000256" key="1">
    <source>
        <dbReference type="SAM" id="MobiDB-lite"/>
    </source>
</evidence>
<feature type="transmembrane region" description="Helical" evidence="2">
    <location>
        <begin position="22"/>
        <end position="41"/>
    </location>
</feature>
<feature type="compositionally biased region" description="Low complexity" evidence="1">
    <location>
        <begin position="158"/>
        <end position="172"/>
    </location>
</feature>
<keyword evidence="2" id="KW-1133">Transmembrane helix</keyword>
<accession>A0AAN6JU61</accession>
<dbReference type="Pfam" id="PF10032">
    <property type="entry name" value="Pho88"/>
    <property type="match status" value="1"/>
</dbReference>
<dbReference type="EMBL" id="JAPDMZ010000009">
    <property type="protein sequence ID" value="KAK0556972.1"/>
    <property type="molecule type" value="Genomic_DNA"/>
</dbReference>
<organism evidence="3 4">
    <name type="scientific">Tilletia horrida</name>
    <dbReference type="NCBI Taxonomy" id="155126"/>
    <lineage>
        <taxon>Eukaryota</taxon>
        <taxon>Fungi</taxon>
        <taxon>Dikarya</taxon>
        <taxon>Basidiomycota</taxon>
        <taxon>Ustilaginomycotina</taxon>
        <taxon>Exobasidiomycetes</taxon>
        <taxon>Tilletiales</taxon>
        <taxon>Tilletiaceae</taxon>
        <taxon>Tilletia</taxon>
    </lineage>
</organism>
<keyword evidence="2" id="KW-0472">Membrane</keyword>
<reference evidence="3" key="1">
    <citation type="journal article" date="2023" name="PhytoFront">
        <title>Draft Genome Resources of Seven Strains of Tilletia horrida, Causal Agent of Kernel Smut of Rice.</title>
        <authorList>
            <person name="Khanal S."/>
            <person name="Antony Babu S."/>
            <person name="Zhou X.G."/>
        </authorList>
    </citation>
    <scope>NUCLEOTIDE SEQUENCE</scope>
    <source>
        <strain evidence="3">TX6</strain>
    </source>
</reference>
<keyword evidence="2" id="KW-0812">Transmembrane</keyword>
<dbReference type="Proteomes" id="UP001176517">
    <property type="component" value="Unassembled WGS sequence"/>
</dbReference>
<dbReference type="GO" id="GO:0045047">
    <property type="term" value="P:protein targeting to ER"/>
    <property type="evidence" value="ECO:0007669"/>
    <property type="project" value="InterPro"/>
</dbReference>
<sequence length="180" mass="19793">MLGANQLVKRIPFDDHPEYVQYARIAYVSAQLLCLAIFYFCSIRIKKANDLTVLKYVEPKGPMSQEAGEMITTTHRDYDLAEVKKAMRGVITGTLMVAVMHGYFKYTNPLVIQSILPVKNALESKEVLIWLWGQAATGDLKRPFKATNSLFGQQPGGAASSSTSASSTTPAAITEKKKSS</sequence>
<evidence type="ECO:0000313" key="3">
    <source>
        <dbReference type="EMBL" id="KAK0556972.1"/>
    </source>
</evidence>
<dbReference type="GO" id="GO:0005783">
    <property type="term" value="C:endoplasmic reticulum"/>
    <property type="evidence" value="ECO:0007669"/>
    <property type="project" value="InterPro"/>
</dbReference>
<evidence type="ECO:0000313" key="4">
    <source>
        <dbReference type="Proteomes" id="UP001176517"/>
    </source>
</evidence>
<protein>
    <submittedName>
        <fullName evidence="3">Phosphate transporter (Pho88)</fullName>
    </submittedName>
</protein>
<dbReference type="AlphaFoldDB" id="A0AAN6JU61"/>
<comment type="caution">
    <text evidence="3">The sequence shown here is derived from an EMBL/GenBank/DDBJ whole genome shotgun (WGS) entry which is preliminary data.</text>
</comment>
<evidence type="ECO:0000256" key="2">
    <source>
        <dbReference type="SAM" id="Phobius"/>
    </source>
</evidence>
<dbReference type="InterPro" id="IPR012098">
    <property type="entry name" value="SND3_fun"/>
</dbReference>